<dbReference type="PANTHER" id="PTHR12413:SF1">
    <property type="entry name" value="DOLICHYL PYROPHOSPHATE MAN9GLCNAC2 ALPHA-1,3-GLUCOSYLTRANSFERASE"/>
    <property type="match status" value="1"/>
</dbReference>
<dbReference type="PANTHER" id="PTHR12413">
    <property type="entry name" value="DOLICHYL GLYCOSYLTRANSFERASE"/>
    <property type="match status" value="1"/>
</dbReference>
<evidence type="ECO:0000256" key="10">
    <source>
        <dbReference type="RuleBase" id="RU363110"/>
    </source>
</evidence>
<feature type="transmembrane region" description="Helical" evidence="10">
    <location>
        <begin position="185"/>
        <end position="213"/>
    </location>
</feature>
<evidence type="ECO:0000256" key="4">
    <source>
        <dbReference type="ARBA" id="ARBA00022676"/>
    </source>
</evidence>
<accession>A0A1V9XBG3</accession>
<feature type="transmembrane region" description="Helical" evidence="10">
    <location>
        <begin position="220"/>
        <end position="241"/>
    </location>
</feature>
<evidence type="ECO:0000256" key="9">
    <source>
        <dbReference type="ARBA" id="ARBA00023136"/>
    </source>
</evidence>
<dbReference type="AlphaFoldDB" id="A0A1V9XBG3"/>
<evidence type="ECO:0000256" key="2">
    <source>
        <dbReference type="ARBA" id="ARBA00004922"/>
    </source>
</evidence>
<feature type="transmembrane region" description="Helical" evidence="10">
    <location>
        <begin position="110"/>
        <end position="133"/>
    </location>
</feature>
<dbReference type="EC" id="2.4.1.-" evidence="10"/>
<sequence>MELNLLQSAAVMWSILLRLLTSMFPYSGKGNPPMFGDYEAQRHWMEVTTQLPLEEWYINSTRNNLQYWGLDYPPLTAYHSWLCGKISENLNSSWTALYTSRGHESVDHKLFMRWTVIGSDLVTYYPAVLYFGSLYCTKSSRATAIWALLINPALILIDHGHFQYNGVCFGLFVMSVALMKKGRYALAAVAFSLAVNFKQMALYFAAPVFIHLLKLNVKRLALISLATLATFGIIWAPFAWYGGHHLPTQVVYRIFPFQRGIFEDKVANFWYVTSVLVKYKDLFSTEHLAQAALAITCLFSLPSWAMLWAQGSSPDRNTLNFKLSLMFSSLTVALLLHLAEGLVDPPARYPQLFVLLNYAFSFVHFILFYLYGHVLQWRYTLDCIDHYRVSGQYRAKLKAT</sequence>
<dbReference type="UniPathway" id="UPA00378"/>
<feature type="transmembrane region" description="Helical" evidence="10">
    <location>
        <begin position="139"/>
        <end position="157"/>
    </location>
</feature>
<reference evidence="12 13" key="1">
    <citation type="journal article" date="2017" name="Gigascience">
        <title>Draft genome of the honey bee ectoparasitic mite, Tropilaelaps mercedesae, is shaped by the parasitic life history.</title>
        <authorList>
            <person name="Dong X."/>
            <person name="Armstrong S.D."/>
            <person name="Xia D."/>
            <person name="Makepeace B.L."/>
            <person name="Darby A.C."/>
            <person name="Kadowaki T."/>
        </authorList>
    </citation>
    <scope>NUCLEOTIDE SEQUENCE [LARGE SCALE GENOMIC DNA]</scope>
    <source>
        <strain evidence="12">Wuxi-XJTLU</strain>
    </source>
</reference>
<keyword evidence="9 10" id="KW-0472">Membrane</keyword>
<feature type="chain" id="PRO_5011963724" description="Alpha-1,3-glucosyltransferase" evidence="11">
    <location>
        <begin position="31"/>
        <end position="400"/>
    </location>
</feature>
<dbReference type="Proteomes" id="UP000192247">
    <property type="component" value="Unassembled WGS sequence"/>
</dbReference>
<feature type="transmembrane region" description="Helical" evidence="10">
    <location>
        <begin position="288"/>
        <end position="309"/>
    </location>
</feature>
<feature type="signal peptide" evidence="11">
    <location>
        <begin position="1"/>
        <end position="30"/>
    </location>
</feature>
<evidence type="ECO:0000256" key="11">
    <source>
        <dbReference type="SAM" id="SignalP"/>
    </source>
</evidence>
<dbReference type="EMBL" id="MNPL01016438">
    <property type="protein sequence ID" value="OQR70733.1"/>
    <property type="molecule type" value="Genomic_DNA"/>
</dbReference>
<evidence type="ECO:0000256" key="6">
    <source>
        <dbReference type="ARBA" id="ARBA00022692"/>
    </source>
</evidence>
<dbReference type="InterPro" id="IPR004856">
    <property type="entry name" value="Glyco_trans_ALG6/ALG8"/>
</dbReference>
<keyword evidence="6 10" id="KW-0812">Transmembrane</keyword>
<dbReference type="OrthoDB" id="4983at2759"/>
<comment type="caution">
    <text evidence="10">Lacks conserved residue(s) required for the propagation of feature annotation.</text>
</comment>
<comment type="subcellular location">
    <subcellularLocation>
        <location evidence="1 10">Endoplasmic reticulum membrane</location>
        <topology evidence="1 10">Multi-pass membrane protein</topology>
    </subcellularLocation>
</comment>
<comment type="similarity">
    <text evidence="3 10">Belongs to the ALG6/ALG8 glucosyltransferase family.</text>
</comment>
<comment type="caution">
    <text evidence="12">The sequence shown here is derived from an EMBL/GenBank/DDBJ whole genome shotgun (WGS) entry which is preliminary data.</text>
</comment>
<dbReference type="FunCoup" id="A0A1V9XBG3">
    <property type="interactions" value="2058"/>
</dbReference>
<evidence type="ECO:0000256" key="1">
    <source>
        <dbReference type="ARBA" id="ARBA00004477"/>
    </source>
</evidence>
<evidence type="ECO:0000256" key="7">
    <source>
        <dbReference type="ARBA" id="ARBA00022824"/>
    </source>
</evidence>
<feature type="transmembrane region" description="Helical" evidence="10">
    <location>
        <begin position="321"/>
        <end position="339"/>
    </location>
</feature>
<organism evidence="12 13">
    <name type="scientific">Tropilaelaps mercedesae</name>
    <dbReference type="NCBI Taxonomy" id="418985"/>
    <lineage>
        <taxon>Eukaryota</taxon>
        <taxon>Metazoa</taxon>
        <taxon>Ecdysozoa</taxon>
        <taxon>Arthropoda</taxon>
        <taxon>Chelicerata</taxon>
        <taxon>Arachnida</taxon>
        <taxon>Acari</taxon>
        <taxon>Parasitiformes</taxon>
        <taxon>Mesostigmata</taxon>
        <taxon>Gamasina</taxon>
        <taxon>Dermanyssoidea</taxon>
        <taxon>Laelapidae</taxon>
        <taxon>Tropilaelaps</taxon>
    </lineage>
</organism>
<feature type="transmembrane region" description="Helical" evidence="10">
    <location>
        <begin position="351"/>
        <end position="371"/>
    </location>
</feature>
<keyword evidence="5 10" id="KW-0808">Transferase</keyword>
<proteinExistence type="inferred from homology"/>
<evidence type="ECO:0000313" key="12">
    <source>
        <dbReference type="EMBL" id="OQR70733.1"/>
    </source>
</evidence>
<evidence type="ECO:0000256" key="5">
    <source>
        <dbReference type="ARBA" id="ARBA00022679"/>
    </source>
</evidence>
<keyword evidence="8 10" id="KW-1133">Transmembrane helix</keyword>
<keyword evidence="13" id="KW-1185">Reference proteome</keyword>
<evidence type="ECO:0000256" key="8">
    <source>
        <dbReference type="ARBA" id="ARBA00022989"/>
    </source>
</evidence>
<name>A0A1V9XBG3_9ACAR</name>
<dbReference type="STRING" id="418985.A0A1V9XBG3"/>
<gene>
    <name evidence="12" type="ORF">BIW11_01634</name>
</gene>
<keyword evidence="11" id="KW-0732">Signal</keyword>
<dbReference type="GO" id="GO:0042281">
    <property type="term" value="F:dolichyl pyrophosphate Man9GlcNAc2 alpha-1,3-glucosyltransferase activity"/>
    <property type="evidence" value="ECO:0007669"/>
    <property type="project" value="TreeGrafter"/>
</dbReference>
<evidence type="ECO:0000313" key="13">
    <source>
        <dbReference type="Proteomes" id="UP000192247"/>
    </source>
</evidence>
<protein>
    <recommendedName>
        <fullName evidence="10">Alpha-1,3-glucosyltransferase</fullName>
        <ecNumber evidence="10">2.4.1.-</ecNumber>
    </recommendedName>
</protein>
<keyword evidence="4 10" id="KW-0328">Glycosyltransferase</keyword>
<dbReference type="InParanoid" id="A0A1V9XBG3"/>
<dbReference type="GO" id="GO:0005789">
    <property type="term" value="C:endoplasmic reticulum membrane"/>
    <property type="evidence" value="ECO:0007669"/>
    <property type="project" value="UniProtKB-SubCell"/>
</dbReference>
<dbReference type="Pfam" id="PF03155">
    <property type="entry name" value="Alg6_Alg8"/>
    <property type="match status" value="1"/>
</dbReference>
<evidence type="ECO:0000256" key="3">
    <source>
        <dbReference type="ARBA" id="ARBA00008715"/>
    </source>
</evidence>
<comment type="pathway">
    <text evidence="2 10">Protein modification; protein glycosylation.</text>
</comment>
<keyword evidence="7 10" id="KW-0256">Endoplasmic reticulum</keyword>